<reference evidence="6 7" key="1">
    <citation type="journal article" date="2018" name="Nat. Genet.">
        <title>Extensive intraspecific gene order and gene structural variations between Mo17 and other maize genomes.</title>
        <authorList>
            <person name="Sun S."/>
            <person name="Zhou Y."/>
            <person name="Chen J."/>
            <person name="Shi J."/>
            <person name="Zhao H."/>
            <person name="Zhao H."/>
            <person name="Song W."/>
            <person name="Zhang M."/>
            <person name="Cui Y."/>
            <person name="Dong X."/>
            <person name="Liu H."/>
            <person name="Ma X."/>
            <person name="Jiao Y."/>
            <person name="Wang B."/>
            <person name="Wei X."/>
            <person name="Stein J.C."/>
            <person name="Glaubitz J.C."/>
            <person name="Lu F."/>
            <person name="Yu G."/>
            <person name="Liang C."/>
            <person name="Fengler K."/>
            <person name="Li B."/>
            <person name="Rafalski A."/>
            <person name="Schnable P.S."/>
            <person name="Ware D.H."/>
            <person name="Buckler E.S."/>
            <person name="Lai J."/>
        </authorList>
    </citation>
    <scope>NUCLEOTIDE SEQUENCE [LARGE SCALE GENOMIC DNA]</scope>
    <source>
        <strain evidence="7">cv. Missouri 17</strain>
        <tissue evidence="6">Seedling</tissue>
    </source>
</reference>
<dbReference type="Pfam" id="PF09440">
    <property type="entry name" value="eIF3_N"/>
    <property type="match status" value="1"/>
</dbReference>
<name>A0A3L6D6H8_MAIZE</name>
<organism evidence="6">
    <name type="scientific">Zea mays</name>
    <name type="common">Maize</name>
    <dbReference type="NCBI Taxonomy" id="4577"/>
    <lineage>
        <taxon>Eukaryota</taxon>
        <taxon>Viridiplantae</taxon>
        <taxon>Streptophyta</taxon>
        <taxon>Embryophyta</taxon>
        <taxon>Tracheophyta</taxon>
        <taxon>Spermatophyta</taxon>
        <taxon>Magnoliopsida</taxon>
        <taxon>Liliopsida</taxon>
        <taxon>Poales</taxon>
        <taxon>Poaceae</taxon>
        <taxon>PACMAD clade</taxon>
        <taxon>Panicoideae</taxon>
        <taxon>Andropogonodae</taxon>
        <taxon>Andropogoneae</taxon>
        <taxon>Tripsacinae</taxon>
        <taxon>Zea</taxon>
    </lineage>
</organism>
<dbReference type="ExpressionAtlas" id="A0A3L6D6H8">
    <property type="expression patterns" value="baseline"/>
</dbReference>
<dbReference type="AlphaFoldDB" id="A0A3L6D6H8"/>
<dbReference type="InterPro" id="IPR016650">
    <property type="entry name" value="eIF3e"/>
</dbReference>
<dbReference type="InterPro" id="IPR019010">
    <property type="entry name" value="eIF3e_N"/>
</dbReference>
<dbReference type="EMBL" id="NCVQ01001309">
    <property type="protein sequence ID" value="PWZ03991.1"/>
    <property type="molecule type" value="Genomic_DNA"/>
</dbReference>
<protein>
    <submittedName>
        <fullName evidence="6">Eukaryotic translation initiation factor 3 subunit E</fullName>
    </submittedName>
</protein>
<keyword evidence="1" id="KW-0963">Cytoplasm</keyword>
<accession>A0A3L6D6H8</accession>
<dbReference type="Proteomes" id="UP000251960">
    <property type="component" value="Chromosome 2"/>
</dbReference>
<dbReference type="GO" id="GO:0005852">
    <property type="term" value="C:eukaryotic translation initiation factor 3 complex"/>
    <property type="evidence" value="ECO:0007669"/>
    <property type="project" value="InterPro"/>
</dbReference>
<keyword evidence="3" id="KW-0648">Protein biosynthesis</keyword>
<evidence type="ECO:0000259" key="4">
    <source>
        <dbReference type="Pfam" id="PF09440"/>
    </source>
</evidence>
<evidence type="ECO:0000313" key="7">
    <source>
        <dbReference type="Proteomes" id="UP000251960"/>
    </source>
</evidence>
<dbReference type="PANTHER" id="PTHR10317">
    <property type="entry name" value="EUKARYOTIC TRANSLATION INITIATION FACTOR 3 SUBUNIT E"/>
    <property type="match status" value="1"/>
</dbReference>
<proteinExistence type="predicted"/>
<evidence type="ECO:0000256" key="2">
    <source>
        <dbReference type="ARBA" id="ARBA00022540"/>
    </source>
</evidence>
<comment type="caution">
    <text evidence="6">The sequence shown here is derived from an EMBL/GenBank/DDBJ whole genome shotgun (WGS) entry which is preliminary data.</text>
</comment>
<gene>
    <name evidence="6" type="primary">TIF3E1_7</name>
    <name evidence="5" type="synonym">TIF3E1_5</name>
    <name evidence="6" type="ORF">Zm00014a_005200</name>
    <name evidence="5" type="ORF">Zm00014a_041375</name>
</gene>
<evidence type="ECO:0000313" key="5">
    <source>
        <dbReference type="EMBL" id="PWZ03991.1"/>
    </source>
</evidence>
<sequence>MVDYAMDIHKSLYGTDDMPEDMVKRRAEVVSRLRSLEEATASLVAFLQNPLVAPFRSVLTRLKLCISMPNFSLSVNFSSPLNQLQNRIWLMHWALFIFFNHENGGNGFIDLFFQDRYLNSIQTNAHHLIRYLATTVVVNKRRRNMLKELIKVIQQEHHSYKDPVIEFLECLYVNYDFDGAQQKLIECEQVTLRLFFLQFSRPQFCYSRVCFLNYGKSLKDNTSFFVCKTSFCGGR</sequence>
<evidence type="ECO:0000256" key="3">
    <source>
        <dbReference type="ARBA" id="ARBA00022917"/>
    </source>
</evidence>
<dbReference type="GO" id="GO:0003743">
    <property type="term" value="F:translation initiation factor activity"/>
    <property type="evidence" value="ECO:0007669"/>
    <property type="project" value="UniProtKB-KW"/>
</dbReference>
<feature type="domain" description="Eukaryotic translation initiation factor 3 subunit E N-terminal" evidence="4">
    <location>
        <begin position="1"/>
        <end position="52"/>
    </location>
</feature>
<evidence type="ECO:0000256" key="1">
    <source>
        <dbReference type="ARBA" id="ARBA00022490"/>
    </source>
</evidence>
<evidence type="ECO:0000313" key="6">
    <source>
        <dbReference type="EMBL" id="PWZ38979.1"/>
    </source>
</evidence>
<keyword evidence="2 6" id="KW-0396">Initiation factor</keyword>
<dbReference type="EMBL" id="NCVQ01000003">
    <property type="protein sequence ID" value="PWZ38979.1"/>
    <property type="molecule type" value="Genomic_DNA"/>
</dbReference>